<evidence type="ECO:0000256" key="6">
    <source>
        <dbReference type="ARBA" id="ARBA00022679"/>
    </source>
</evidence>
<dbReference type="SUPFAM" id="SSF51445">
    <property type="entry name" value="(Trans)glycosidases"/>
    <property type="match status" value="1"/>
</dbReference>
<proteinExistence type="inferred from homology"/>
<dbReference type="PANTHER" id="PTHR32438">
    <property type="entry name" value="4-ALPHA-GLUCANOTRANSFERASE DPE1, CHLOROPLASTIC/AMYLOPLASTIC"/>
    <property type="match status" value="1"/>
</dbReference>
<comment type="similarity">
    <text evidence="2 10">Belongs to the disproportionating enzyme family.</text>
</comment>
<evidence type="ECO:0000256" key="2">
    <source>
        <dbReference type="ARBA" id="ARBA00005684"/>
    </source>
</evidence>
<dbReference type="InterPro" id="IPR003385">
    <property type="entry name" value="Glyco_hydro_77"/>
</dbReference>
<organism evidence="11 12">
    <name type="scientific">Candidatus Mediterraneibacter faecigallinarum</name>
    <dbReference type="NCBI Taxonomy" id="2838669"/>
    <lineage>
        <taxon>Bacteria</taxon>
        <taxon>Bacillati</taxon>
        <taxon>Bacillota</taxon>
        <taxon>Clostridia</taxon>
        <taxon>Lachnospirales</taxon>
        <taxon>Lachnospiraceae</taxon>
        <taxon>Mediterraneibacter</taxon>
    </lineage>
</organism>
<dbReference type="PANTHER" id="PTHR32438:SF5">
    <property type="entry name" value="4-ALPHA-GLUCANOTRANSFERASE DPE1, CHLOROPLASTIC_AMYLOPLASTIC"/>
    <property type="match status" value="1"/>
</dbReference>
<protein>
    <recommendedName>
        <fullName evidence="4 10">4-alpha-glucanotransferase</fullName>
        <ecNumber evidence="3 10">2.4.1.25</ecNumber>
    </recommendedName>
    <alternativeName>
        <fullName evidence="8 10">Amylomaltase</fullName>
    </alternativeName>
    <alternativeName>
        <fullName evidence="9 10">Disproportionating enzyme</fullName>
    </alternativeName>
</protein>
<reference evidence="11" key="1">
    <citation type="journal article" date="2021" name="PeerJ">
        <title>Extensive microbial diversity within the chicken gut microbiome revealed by metagenomics and culture.</title>
        <authorList>
            <person name="Gilroy R."/>
            <person name="Ravi A."/>
            <person name="Getino M."/>
            <person name="Pursley I."/>
            <person name="Horton D.L."/>
            <person name="Alikhan N.F."/>
            <person name="Baker D."/>
            <person name="Gharbi K."/>
            <person name="Hall N."/>
            <person name="Watson M."/>
            <person name="Adriaenssens E.M."/>
            <person name="Foster-Nyarko E."/>
            <person name="Jarju S."/>
            <person name="Secka A."/>
            <person name="Antonio M."/>
            <person name="Oren A."/>
            <person name="Chaudhuri R.R."/>
            <person name="La Ragione R."/>
            <person name="Hildebrand F."/>
            <person name="Pallen M.J."/>
        </authorList>
    </citation>
    <scope>NUCLEOTIDE SEQUENCE</scope>
    <source>
        <strain evidence="11">ChiGjej1B1-1692</strain>
    </source>
</reference>
<dbReference type="GO" id="GO:0004134">
    <property type="term" value="F:4-alpha-glucanotransferase activity"/>
    <property type="evidence" value="ECO:0007669"/>
    <property type="project" value="UniProtKB-EC"/>
</dbReference>
<evidence type="ECO:0000256" key="3">
    <source>
        <dbReference type="ARBA" id="ARBA00012560"/>
    </source>
</evidence>
<dbReference type="Gene3D" id="3.20.20.80">
    <property type="entry name" value="Glycosidases"/>
    <property type="match status" value="1"/>
</dbReference>
<reference evidence="11" key="2">
    <citation type="submission" date="2021-04" db="EMBL/GenBank/DDBJ databases">
        <authorList>
            <person name="Gilroy R."/>
        </authorList>
    </citation>
    <scope>NUCLEOTIDE SEQUENCE</scope>
    <source>
        <strain evidence="11">ChiGjej1B1-1692</strain>
    </source>
</reference>
<keyword evidence="6 10" id="KW-0808">Transferase</keyword>
<accession>A0A9D2NWM5</accession>
<dbReference type="InterPro" id="IPR017853">
    <property type="entry name" value="GH"/>
</dbReference>
<dbReference type="EC" id="2.4.1.25" evidence="3 10"/>
<evidence type="ECO:0000313" key="12">
    <source>
        <dbReference type="Proteomes" id="UP000823894"/>
    </source>
</evidence>
<keyword evidence="7 10" id="KW-0119">Carbohydrate metabolism</keyword>
<dbReference type="GO" id="GO:0005975">
    <property type="term" value="P:carbohydrate metabolic process"/>
    <property type="evidence" value="ECO:0007669"/>
    <property type="project" value="InterPro"/>
</dbReference>
<evidence type="ECO:0000256" key="7">
    <source>
        <dbReference type="ARBA" id="ARBA00023277"/>
    </source>
</evidence>
<evidence type="ECO:0000256" key="5">
    <source>
        <dbReference type="ARBA" id="ARBA00022676"/>
    </source>
</evidence>
<dbReference type="Pfam" id="PF02446">
    <property type="entry name" value="Glyco_hydro_77"/>
    <property type="match status" value="1"/>
</dbReference>
<dbReference type="NCBIfam" id="NF011080">
    <property type="entry name" value="PRK14508.1-3"/>
    <property type="match status" value="1"/>
</dbReference>
<evidence type="ECO:0000313" key="11">
    <source>
        <dbReference type="EMBL" id="HJC39812.1"/>
    </source>
</evidence>
<gene>
    <name evidence="11" type="primary">malQ</name>
    <name evidence="11" type="ORF">H9757_12280</name>
</gene>
<dbReference type="AlphaFoldDB" id="A0A9D2NWM5"/>
<evidence type="ECO:0000256" key="4">
    <source>
        <dbReference type="ARBA" id="ARBA00020295"/>
    </source>
</evidence>
<dbReference type="EMBL" id="DWWK01000203">
    <property type="protein sequence ID" value="HJC39812.1"/>
    <property type="molecule type" value="Genomic_DNA"/>
</dbReference>
<evidence type="ECO:0000256" key="10">
    <source>
        <dbReference type="RuleBase" id="RU361207"/>
    </source>
</evidence>
<evidence type="ECO:0000256" key="8">
    <source>
        <dbReference type="ARBA" id="ARBA00031423"/>
    </source>
</evidence>
<comment type="caution">
    <text evidence="11">The sequence shown here is derived from an EMBL/GenBank/DDBJ whole genome shotgun (WGS) entry which is preliminary data.</text>
</comment>
<name>A0A9D2NWM5_9FIRM</name>
<dbReference type="NCBIfam" id="TIGR00217">
    <property type="entry name" value="malQ"/>
    <property type="match status" value="1"/>
</dbReference>
<evidence type="ECO:0000256" key="9">
    <source>
        <dbReference type="ARBA" id="ARBA00031501"/>
    </source>
</evidence>
<sequence>MQRASGILMPVFSLPSKYGIGCFSKEAYKFVDKLKKAGQSYWQILPLGPTGYGDSPYQSFSTFAGNPYYIDLKTLIKEGLLTKKECKAYDFGENDKEIDYEKIYRSRFKVLKKAYDRFKKNEEYTSFVNENDYWLEDYALYMAIKDRNNGVSWKEWEAPLRDRDEAALAQAREELAEEIDFYRFQQYEFDRQWKKLHAYANAQGVKIIGDIPIYVAFDSADTWASPKLFQFDENNNPTGVAGCPPDAFSATGQLWGNPLYNWEYHKETGYAWWIQRIAYCLKLYDVVRIDHFRGFDEYYAIPYGEETAVNGKWMPGPGMDLFRAIEAKLGRPEIIAEDLGFLTPSVLKLLEDSGFPGMKVLQFAFDARESSNYLPHTYPTNCVVYTGTHDNDTTRGWYHEVGKDARDFAKEYMCKPRLDEDTLAGDFIAMAMSSVADLCVIPMQDYLNLGSSARINIPSTLGGNWVWRMEKKQFSDAVVNEIARVTKLYGRMPEKKEKEKK</sequence>
<dbReference type="Proteomes" id="UP000823894">
    <property type="component" value="Unassembled WGS sequence"/>
</dbReference>
<evidence type="ECO:0000256" key="1">
    <source>
        <dbReference type="ARBA" id="ARBA00000439"/>
    </source>
</evidence>
<comment type="catalytic activity">
    <reaction evidence="1 10">
        <text>Transfers a segment of a (1-&gt;4)-alpha-D-glucan to a new position in an acceptor, which may be glucose or a (1-&gt;4)-alpha-D-glucan.</text>
        <dbReference type="EC" id="2.4.1.25"/>
    </reaction>
</comment>
<keyword evidence="5 10" id="KW-0328">Glycosyltransferase</keyword>